<dbReference type="NCBIfam" id="TIGR02743">
    <property type="entry name" value="TraW"/>
    <property type="match status" value="1"/>
</dbReference>
<evidence type="ECO:0000313" key="2">
    <source>
        <dbReference type="Proteomes" id="UP000440498"/>
    </source>
</evidence>
<comment type="caution">
    <text evidence="1">The sequence shown here is derived from an EMBL/GenBank/DDBJ whole genome shotgun (WGS) entry which is preliminary data.</text>
</comment>
<reference evidence="1 2" key="1">
    <citation type="submission" date="2019-10" db="EMBL/GenBank/DDBJ databases">
        <title>Two novel species isolated from a subtropical stream in China.</title>
        <authorList>
            <person name="Lu H."/>
        </authorList>
    </citation>
    <scope>NUCLEOTIDE SEQUENCE [LARGE SCALE GENOMIC DNA]</scope>
    <source>
        <strain evidence="1 2">FT29W</strain>
    </source>
</reference>
<organism evidence="1 2">
    <name type="scientific">Rugamonas aquatica</name>
    <dbReference type="NCBI Taxonomy" id="2743357"/>
    <lineage>
        <taxon>Bacteria</taxon>
        <taxon>Pseudomonadati</taxon>
        <taxon>Pseudomonadota</taxon>
        <taxon>Betaproteobacteria</taxon>
        <taxon>Burkholderiales</taxon>
        <taxon>Oxalobacteraceae</taxon>
        <taxon>Telluria group</taxon>
        <taxon>Rugamonas</taxon>
    </lineage>
</organism>
<dbReference type="InterPro" id="IPR014114">
    <property type="entry name" value="TraW"/>
</dbReference>
<proteinExistence type="predicted"/>
<protein>
    <submittedName>
        <fullName evidence="1">Type-F conjugative transfer system protein TraW</fullName>
    </submittedName>
</protein>
<evidence type="ECO:0000313" key="1">
    <source>
        <dbReference type="EMBL" id="MQA40591.1"/>
    </source>
</evidence>
<keyword evidence="2" id="KW-1185">Reference proteome</keyword>
<accession>A0A6A7N6P5</accession>
<sequence>MAGGLDTALLGLSLAAALALSQVQARILEPIGPVRPLAEPDLLEQIQQRLAEKARSGELAALQQQASQATLAALRTPAPVAGLVTDSKAHTSYVDPSYVLERDIVDAGGQILFGRGMRVNPLDALAMPGQLLFFDARDARQLKLAATLLAHNDHPIKPVLVGGSPMELSRLWRRPVYFDQTGALAKKLHIVQVPAMVTQDGKRLRIDAYGVQP</sequence>
<dbReference type="AlphaFoldDB" id="A0A6A7N6P5"/>
<gene>
    <name evidence="1" type="primary">traW</name>
    <name evidence="1" type="ORF">GEV02_20775</name>
</gene>
<dbReference type="Proteomes" id="UP000440498">
    <property type="component" value="Unassembled WGS sequence"/>
</dbReference>
<dbReference type="EMBL" id="WHUG01000009">
    <property type="protein sequence ID" value="MQA40591.1"/>
    <property type="molecule type" value="Genomic_DNA"/>
</dbReference>
<name>A0A6A7N6P5_9BURK</name>